<evidence type="ECO:0000256" key="1">
    <source>
        <dbReference type="ARBA" id="ARBA00022737"/>
    </source>
</evidence>
<dbReference type="SMART" id="SM00248">
    <property type="entry name" value="ANK"/>
    <property type="match status" value="6"/>
</dbReference>
<dbReference type="Gene3D" id="1.25.40.20">
    <property type="entry name" value="Ankyrin repeat-containing domain"/>
    <property type="match status" value="2"/>
</dbReference>
<organism evidence="4 5">
    <name type="scientific">Fimbriiglobus ruber</name>
    <dbReference type="NCBI Taxonomy" id="1908690"/>
    <lineage>
        <taxon>Bacteria</taxon>
        <taxon>Pseudomonadati</taxon>
        <taxon>Planctomycetota</taxon>
        <taxon>Planctomycetia</taxon>
        <taxon>Gemmatales</taxon>
        <taxon>Gemmataceae</taxon>
        <taxon>Fimbriiglobus</taxon>
    </lineage>
</organism>
<gene>
    <name evidence="4" type="ORF">FRUB_07394</name>
</gene>
<reference evidence="5" key="1">
    <citation type="submission" date="2017-06" db="EMBL/GenBank/DDBJ databases">
        <title>Genome analysis of Fimbriiglobus ruber SP5, the first member of the order Planctomycetales with confirmed chitinolytic capability.</title>
        <authorList>
            <person name="Ravin N.V."/>
            <person name="Rakitin A.L."/>
            <person name="Ivanova A.A."/>
            <person name="Beletsky A.V."/>
            <person name="Kulichevskaya I.S."/>
            <person name="Mardanov A.V."/>
            <person name="Dedysh S.N."/>
        </authorList>
    </citation>
    <scope>NUCLEOTIDE SEQUENCE [LARGE SCALE GENOMIC DNA]</scope>
    <source>
        <strain evidence="5">SP5</strain>
    </source>
</reference>
<protein>
    <submittedName>
        <fullName evidence="4">Ankyrin</fullName>
    </submittedName>
</protein>
<keyword evidence="2 3" id="KW-0040">ANK repeat</keyword>
<keyword evidence="1" id="KW-0677">Repeat</keyword>
<dbReference type="SUPFAM" id="SSF48403">
    <property type="entry name" value="Ankyrin repeat"/>
    <property type="match status" value="1"/>
</dbReference>
<dbReference type="PROSITE" id="PS50088">
    <property type="entry name" value="ANK_REPEAT"/>
    <property type="match status" value="2"/>
</dbReference>
<evidence type="ECO:0000313" key="4">
    <source>
        <dbReference type="EMBL" id="OWK38274.1"/>
    </source>
</evidence>
<dbReference type="PANTHER" id="PTHR24173">
    <property type="entry name" value="ANKYRIN REPEAT CONTAINING"/>
    <property type="match status" value="1"/>
</dbReference>
<name>A0A225DF44_9BACT</name>
<dbReference type="AlphaFoldDB" id="A0A225DF44"/>
<dbReference type="PANTHER" id="PTHR24173:SF74">
    <property type="entry name" value="ANKYRIN REPEAT DOMAIN-CONTAINING PROTEIN 16"/>
    <property type="match status" value="1"/>
</dbReference>
<evidence type="ECO:0000313" key="5">
    <source>
        <dbReference type="Proteomes" id="UP000214646"/>
    </source>
</evidence>
<feature type="repeat" description="ANK" evidence="3">
    <location>
        <begin position="115"/>
        <end position="147"/>
    </location>
</feature>
<feature type="repeat" description="ANK" evidence="3">
    <location>
        <begin position="212"/>
        <end position="244"/>
    </location>
</feature>
<accession>A0A225DF44</accession>
<dbReference type="InterPro" id="IPR036770">
    <property type="entry name" value="Ankyrin_rpt-contain_sf"/>
</dbReference>
<dbReference type="PRINTS" id="PR01415">
    <property type="entry name" value="ANKYRIN"/>
</dbReference>
<dbReference type="Proteomes" id="UP000214646">
    <property type="component" value="Unassembled WGS sequence"/>
</dbReference>
<dbReference type="Pfam" id="PF12796">
    <property type="entry name" value="Ank_2"/>
    <property type="match status" value="2"/>
</dbReference>
<keyword evidence="5" id="KW-1185">Reference proteome</keyword>
<evidence type="ECO:0000256" key="2">
    <source>
        <dbReference type="ARBA" id="ARBA00023043"/>
    </source>
</evidence>
<dbReference type="EMBL" id="NIDE01000014">
    <property type="protein sequence ID" value="OWK38274.1"/>
    <property type="molecule type" value="Genomic_DNA"/>
</dbReference>
<sequence>MIARELGFDSWPKLKKHVESLSQPATNMHELAAKDDVQAMHAAVAQDPESVNQLDESRLPPLYTAALYRNRRAIDFLLEHGAVVDIFACAYLGKATDADILLKRNPDLARATTRNGMTALHYAAMAGYFDVVEVLLRYHSDVNALDIRGGTALMGASHAGPWKSEPAEAIIQLLLDRNAQVDLFQTAAMGRTGLIEALLDRDGSLIDNPDDRGRTALFHAARNNRFAAIKLLVERGADVNRSDAVGTAALHRTSQECGDELIQYLIDHGANAHLCCYVACGDEEGTRQALARNPDAANETFYEFNAVGYAIHSWQLGTLRILLQHGSTLSKEDQQHILRISNNDQELLDELMTIKDE</sequence>
<proteinExistence type="predicted"/>
<evidence type="ECO:0000256" key="3">
    <source>
        <dbReference type="PROSITE-ProRule" id="PRU00023"/>
    </source>
</evidence>
<dbReference type="PROSITE" id="PS50297">
    <property type="entry name" value="ANK_REP_REGION"/>
    <property type="match status" value="2"/>
</dbReference>
<comment type="caution">
    <text evidence="4">The sequence shown here is derived from an EMBL/GenBank/DDBJ whole genome shotgun (WGS) entry which is preliminary data.</text>
</comment>
<dbReference type="InterPro" id="IPR002110">
    <property type="entry name" value="Ankyrin_rpt"/>
</dbReference>